<keyword evidence="3" id="KW-1185">Reference proteome</keyword>
<dbReference type="Gene3D" id="2.40.128.380">
    <property type="entry name" value="T3SS negative regulator GrlR"/>
    <property type="match status" value="1"/>
</dbReference>
<organism evidence="2 3">
    <name type="scientific">Geothermobacter hydrogeniphilus</name>
    <dbReference type="NCBI Taxonomy" id="1969733"/>
    <lineage>
        <taxon>Bacteria</taxon>
        <taxon>Pseudomonadati</taxon>
        <taxon>Thermodesulfobacteriota</taxon>
        <taxon>Desulfuromonadia</taxon>
        <taxon>Desulfuromonadales</taxon>
        <taxon>Geothermobacteraceae</taxon>
        <taxon>Geothermobacter</taxon>
    </lineage>
</organism>
<keyword evidence="1" id="KW-1133">Transmembrane helix</keyword>
<evidence type="ECO:0000313" key="3">
    <source>
        <dbReference type="Proteomes" id="UP000193136"/>
    </source>
</evidence>
<protein>
    <recommendedName>
        <fullName evidence="4">T3SS negative regulator,GrlR</fullName>
    </recommendedName>
</protein>
<evidence type="ECO:0000313" key="2">
    <source>
        <dbReference type="EMBL" id="ORJ60660.1"/>
    </source>
</evidence>
<dbReference type="RefSeq" id="WP_085010142.1">
    <property type="nucleotide sequence ID" value="NZ_NAAD01000007.1"/>
</dbReference>
<accession>A0A1X0Y638</accession>
<proteinExistence type="predicted"/>
<dbReference type="AlphaFoldDB" id="A0A1X0Y638"/>
<dbReference type="EMBL" id="NAAD01000007">
    <property type="protein sequence ID" value="ORJ60660.1"/>
    <property type="molecule type" value="Genomic_DNA"/>
</dbReference>
<comment type="caution">
    <text evidence="2">The sequence shown here is derived from an EMBL/GenBank/DDBJ whole genome shotgun (WGS) entry which is preliminary data.</text>
</comment>
<gene>
    <name evidence="2" type="ORF">B5V00_07445</name>
</gene>
<sequence>MTEGLWTGEWRSNITNFENHGAGTFLFADGVVHGGDTGYFYVGSYQKKGHELQGEFHFQHYSGDPIGILGYATEGILVFAGVILGNQMTIEMKLKDLPTVRLAGVLTKRMDLGESLQSSLAALDRLPPG</sequence>
<keyword evidence="1" id="KW-0812">Transmembrane</keyword>
<evidence type="ECO:0000256" key="1">
    <source>
        <dbReference type="SAM" id="Phobius"/>
    </source>
</evidence>
<dbReference type="OrthoDB" id="5402030at2"/>
<dbReference type="InterPro" id="IPR043019">
    <property type="entry name" value="GrlR_sf"/>
</dbReference>
<reference evidence="2 3" key="1">
    <citation type="submission" date="2017-03" db="EMBL/GenBank/DDBJ databases">
        <title>Genome sequence of Geothermobacter sp. EPR-M, Deep-Sea Iron Reducer.</title>
        <authorList>
            <person name="Tully B."/>
            <person name="Savalia P."/>
            <person name="Abuyen K."/>
            <person name="Baughan C."/>
            <person name="Romero E."/>
            <person name="Ronkowski C."/>
            <person name="Torres B."/>
            <person name="Tremblay J."/>
            <person name="Trujillo A."/>
            <person name="Tyler M."/>
            <person name="Perez-Rodriguez I."/>
            <person name="Amend J."/>
        </authorList>
    </citation>
    <scope>NUCLEOTIDE SEQUENCE [LARGE SCALE GENOMIC DNA]</scope>
    <source>
        <strain evidence="2 3">EPR-M</strain>
    </source>
</reference>
<feature type="transmembrane region" description="Helical" evidence="1">
    <location>
        <begin position="66"/>
        <end position="85"/>
    </location>
</feature>
<keyword evidence="1" id="KW-0472">Membrane</keyword>
<name>A0A1X0Y638_9BACT</name>
<dbReference type="Proteomes" id="UP000193136">
    <property type="component" value="Unassembled WGS sequence"/>
</dbReference>
<evidence type="ECO:0008006" key="4">
    <source>
        <dbReference type="Google" id="ProtNLM"/>
    </source>
</evidence>